<feature type="binding site" evidence="6">
    <location>
        <position position="58"/>
    </location>
    <ligand>
        <name>ATP</name>
        <dbReference type="ChEBI" id="CHEBI:30616"/>
    </ligand>
</feature>
<dbReference type="Pfam" id="PF00069">
    <property type="entry name" value="Pkinase"/>
    <property type="match status" value="2"/>
</dbReference>
<comment type="caution">
    <text evidence="8">The sequence shown here is derived from an EMBL/GenBank/DDBJ whole genome shotgun (WGS) entry which is preliminary data.</text>
</comment>
<organism evidence="8 9">
    <name type="scientific">Salix suchowensis</name>
    <dbReference type="NCBI Taxonomy" id="1278906"/>
    <lineage>
        <taxon>Eukaryota</taxon>
        <taxon>Viridiplantae</taxon>
        <taxon>Streptophyta</taxon>
        <taxon>Embryophyta</taxon>
        <taxon>Tracheophyta</taxon>
        <taxon>Spermatophyta</taxon>
        <taxon>Magnoliopsida</taxon>
        <taxon>eudicotyledons</taxon>
        <taxon>Gunneridae</taxon>
        <taxon>Pentapetalae</taxon>
        <taxon>rosids</taxon>
        <taxon>fabids</taxon>
        <taxon>Malpighiales</taxon>
        <taxon>Salicaceae</taxon>
        <taxon>Saliceae</taxon>
        <taxon>Salix</taxon>
    </lineage>
</organism>
<accession>A0ABQ9A2W2</accession>
<dbReference type="InterPro" id="IPR017441">
    <property type="entry name" value="Protein_kinase_ATP_BS"/>
</dbReference>
<dbReference type="InterPro" id="IPR011009">
    <property type="entry name" value="Kinase-like_dom_sf"/>
</dbReference>
<protein>
    <recommendedName>
        <fullName evidence="7">Protein kinase domain-containing protein</fullName>
    </recommendedName>
</protein>
<evidence type="ECO:0000256" key="3">
    <source>
        <dbReference type="ARBA" id="ARBA00022741"/>
    </source>
</evidence>
<dbReference type="Gene3D" id="1.10.510.10">
    <property type="entry name" value="Transferase(Phosphotransferase) domain 1"/>
    <property type="match status" value="2"/>
</dbReference>
<dbReference type="PANTHER" id="PTHR43895:SF33">
    <property type="entry name" value="PROTEIN KINASE DOMAIN-CONTAINING PROTEIN"/>
    <property type="match status" value="1"/>
</dbReference>
<sequence length="386" mass="43371">MEPPPPQTPPPSTLQRTTSIPTTLLNKYELGRLLGRGSFAKVYEARSLSDKTQRVAIKIIDKTKTDATMEPRIISEILAMHRLQHHPTILKIHEVMATKTKIYLVMELALGGDLYSKIRKFGKLRESAARRYFQQLVSALHFCHQNGNGGGDGDGGFLLHTACGTPAFTAPEVMSRQGYDGAKADAWSCGVILFLLLSAYLPFDDSNLAFMYKRAHKGEYQVPSCIPKPVKSIINQLLDPNPNTRMSIEALMKHSWFLKKFELPTQSSVFELDYKKYCKFDQKSAVKNRKERRFTSSETVERVTERVREVGGRLGYRAEEGKGGRAIGLGKGRVGVLFEVFEIAEKLLVVEVQLVEGGGVEFEEVHWGELKDGLEDVVLQWHNDVT</sequence>
<evidence type="ECO:0000256" key="5">
    <source>
        <dbReference type="ARBA" id="ARBA00022840"/>
    </source>
</evidence>
<keyword evidence="9" id="KW-1185">Reference proteome</keyword>
<feature type="domain" description="Protein kinase" evidence="7">
    <location>
        <begin position="28"/>
        <end position="257"/>
    </location>
</feature>
<dbReference type="Proteomes" id="UP001141253">
    <property type="component" value="Chromosome 8"/>
</dbReference>
<dbReference type="PROSITE" id="PS50011">
    <property type="entry name" value="PROTEIN_KINASE_DOM"/>
    <property type="match status" value="1"/>
</dbReference>
<evidence type="ECO:0000313" key="9">
    <source>
        <dbReference type="Proteomes" id="UP001141253"/>
    </source>
</evidence>
<dbReference type="InterPro" id="IPR000719">
    <property type="entry name" value="Prot_kinase_dom"/>
</dbReference>
<evidence type="ECO:0000313" key="8">
    <source>
        <dbReference type="EMBL" id="KAJ6321671.1"/>
    </source>
</evidence>
<dbReference type="PANTHER" id="PTHR43895">
    <property type="entry name" value="CALCIUM/CALMODULIN-DEPENDENT PROTEIN KINASE KINASE-RELATED"/>
    <property type="match status" value="1"/>
</dbReference>
<keyword evidence="3 6" id="KW-0547">Nucleotide-binding</keyword>
<evidence type="ECO:0000259" key="7">
    <source>
        <dbReference type="PROSITE" id="PS50011"/>
    </source>
</evidence>
<reference evidence="8" key="1">
    <citation type="submission" date="2022-10" db="EMBL/GenBank/DDBJ databases">
        <authorList>
            <person name="Hyden B.L."/>
            <person name="Feng K."/>
            <person name="Yates T."/>
            <person name="Jawdy S."/>
            <person name="Smart L.B."/>
            <person name="Muchero W."/>
        </authorList>
    </citation>
    <scope>NUCLEOTIDE SEQUENCE</scope>
    <source>
        <tissue evidence="8">Shoot tip</tissue>
    </source>
</reference>
<dbReference type="CDD" id="cd12195">
    <property type="entry name" value="CIPK_C"/>
    <property type="match status" value="1"/>
</dbReference>
<gene>
    <name evidence="8" type="ORF">OIU77_011694</name>
</gene>
<dbReference type="SUPFAM" id="SSF56112">
    <property type="entry name" value="Protein kinase-like (PK-like)"/>
    <property type="match status" value="1"/>
</dbReference>
<evidence type="ECO:0000256" key="1">
    <source>
        <dbReference type="ARBA" id="ARBA00022527"/>
    </source>
</evidence>
<keyword evidence="2" id="KW-0808">Transferase</keyword>
<dbReference type="PROSITE" id="PS00107">
    <property type="entry name" value="PROTEIN_KINASE_ATP"/>
    <property type="match status" value="1"/>
</dbReference>
<keyword evidence="1" id="KW-0723">Serine/threonine-protein kinase</keyword>
<evidence type="ECO:0000256" key="4">
    <source>
        <dbReference type="ARBA" id="ARBA00022777"/>
    </source>
</evidence>
<proteinExistence type="predicted"/>
<reference evidence="8" key="2">
    <citation type="journal article" date="2023" name="Int. J. Mol. Sci.">
        <title>De Novo Assembly and Annotation of 11 Diverse Shrub Willow (Salix) Genomes Reveals Novel Gene Organization in Sex-Linked Regions.</title>
        <authorList>
            <person name="Hyden B."/>
            <person name="Feng K."/>
            <person name="Yates T.B."/>
            <person name="Jawdy S."/>
            <person name="Cereghino C."/>
            <person name="Smart L.B."/>
            <person name="Muchero W."/>
        </authorList>
    </citation>
    <scope>NUCLEOTIDE SEQUENCE</scope>
    <source>
        <tissue evidence="8">Shoot tip</tissue>
    </source>
</reference>
<evidence type="ECO:0000256" key="6">
    <source>
        <dbReference type="PROSITE-ProRule" id="PRU10141"/>
    </source>
</evidence>
<dbReference type="EMBL" id="JAPFFI010000023">
    <property type="protein sequence ID" value="KAJ6321671.1"/>
    <property type="molecule type" value="Genomic_DNA"/>
</dbReference>
<evidence type="ECO:0000256" key="2">
    <source>
        <dbReference type="ARBA" id="ARBA00022679"/>
    </source>
</evidence>
<keyword evidence="5 6" id="KW-0067">ATP-binding</keyword>
<dbReference type="Gene3D" id="3.30.310.80">
    <property type="entry name" value="Kinase associated domain 1, KA1"/>
    <property type="match status" value="1"/>
</dbReference>
<keyword evidence="4" id="KW-0418">Kinase</keyword>
<name>A0ABQ9A2W2_9ROSI</name>